<evidence type="ECO:0000313" key="1">
    <source>
        <dbReference type="EMBL" id="VEL21630.1"/>
    </source>
</evidence>
<dbReference type="EMBL" id="CAAALY010052269">
    <property type="protein sequence ID" value="VEL21630.1"/>
    <property type="molecule type" value="Genomic_DNA"/>
</dbReference>
<protein>
    <submittedName>
        <fullName evidence="1">Uncharacterized protein</fullName>
    </submittedName>
</protein>
<evidence type="ECO:0000313" key="2">
    <source>
        <dbReference type="Proteomes" id="UP000784294"/>
    </source>
</evidence>
<organism evidence="1 2">
    <name type="scientific">Protopolystoma xenopodis</name>
    <dbReference type="NCBI Taxonomy" id="117903"/>
    <lineage>
        <taxon>Eukaryota</taxon>
        <taxon>Metazoa</taxon>
        <taxon>Spiralia</taxon>
        <taxon>Lophotrochozoa</taxon>
        <taxon>Platyhelminthes</taxon>
        <taxon>Monogenea</taxon>
        <taxon>Polyopisthocotylea</taxon>
        <taxon>Polystomatidea</taxon>
        <taxon>Polystomatidae</taxon>
        <taxon>Protopolystoma</taxon>
    </lineage>
</organism>
<keyword evidence="2" id="KW-1185">Reference proteome</keyword>
<dbReference type="Proteomes" id="UP000784294">
    <property type="component" value="Unassembled WGS sequence"/>
</dbReference>
<proteinExistence type="predicted"/>
<name>A0A3S5BES8_9PLAT</name>
<comment type="caution">
    <text evidence="1">The sequence shown here is derived from an EMBL/GenBank/DDBJ whole genome shotgun (WGS) entry which is preliminary data.</text>
</comment>
<reference evidence="1" key="1">
    <citation type="submission" date="2018-11" db="EMBL/GenBank/DDBJ databases">
        <authorList>
            <consortium name="Pathogen Informatics"/>
        </authorList>
    </citation>
    <scope>NUCLEOTIDE SEQUENCE</scope>
</reference>
<dbReference type="AlphaFoldDB" id="A0A3S5BES8"/>
<accession>A0A3S5BES8</accession>
<sequence length="67" mass="7464">MRVLNLAAPPIHGLLAGLLHRPSFESRQKAGRRTDLAFRYFGLLRSILLGTSSRKKFLAEVSGTRTL</sequence>
<gene>
    <name evidence="1" type="ORF">PXEA_LOCUS15070</name>
</gene>